<sequence>MRDINHVIGKRSQDLDSPIDAHYHVTLQILSHLKDSPNLGIFFPNASDLFLKGFSNLDWAACKNTIKKYIYASLAFQHIHSKLGMLDIHSGLREVLPDIS</sequence>
<protein>
    <submittedName>
        <fullName evidence="1">Uncharacterized protein</fullName>
    </submittedName>
</protein>
<feature type="non-terminal residue" evidence="1">
    <location>
        <position position="1"/>
    </location>
</feature>
<evidence type="ECO:0000313" key="2">
    <source>
        <dbReference type="Proteomes" id="UP000257109"/>
    </source>
</evidence>
<evidence type="ECO:0000313" key="1">
    <source>
        <dbReference type="EMBL" id="RDX91549.1"/>
    </source>
</evidence>
<organism evidence="1 2">
    <name type="scientific">Mucuna pruriens</name>
    <name type="common">Velvet bean</name>
    <name type="synonym">Dolichos pruriens</name>
    <dbReference type="NCBI Taxonomy" id="157652"/>
    <lineage>
        <taxon>Eukaryota</taxon>
        <taxon>Viridiplantae</taxon>
        <taxon>Streptophyta</taxon>
        <taxon>Embryophyta</taxon>
        <taxon>Tracheophyta</taxon>
        <taxon>Spermatophyta</taxon>
        <taxon>Magnoliopsida</taxon>
        <taxon>eudicotyledons</taxon>
        <taxon>Gunneridae</taxon>
        <taxon>Pentapetalae</taxon>
        <taxon>rosids</taxon>
        <taxon>fabids</taxon>
        <taxon>Fabales</taxon>
        <taxon>Fabaceae</taxon>
        <taxon>Papilionoideae</taxon>
        <taxon>50 kb inversion clade</taxon>
        <taxon>NPAAA clade</taxon>
        <taxon>indigoferoid/millettioid clade</taxon>
        <taxon>Phaseoleae</taxon>
        <taxon>Mucuna</taxon>
    </lineage>
</organism>
<accession>A0A371GLV8</accession>
<proteinExistence type="predicted"/>
<comment type="caution">
    <text evidence="1">The sequence shown here is derived from an EMBL/GenBank/DDBJ whole genome shotgun (WGS) entry which is preliminary data.</text>
</comment>
<gene>
    <name evidence="1" type="ORF">CR513_26444</name>
</gene>
<name>A0A371GLV8_MUCPR</name>
<dbReference type="AlphaFoldDB" id="A0A371GLV8"/>
<dbReference type="EMBL" id="QJKJ01005087">
    <property type="protein sequence ID" value="RDX91549.1"/>
    <property type="molecule type" value="Genomic_DNA"/>
</dbReference>
<dbReference type="Proteomes" id="UP000257109">
    <property type="component" value="Unassembled WGS sequence"/>
</dbReference>
<reference evidence="1" key="1">
    <citation type="submission" date="2018-05" db="EMBL/GenBank/DDBJ databases">
        <title>Draft genome of Mucuna pruriens seed.</title>
        <authorList>
            <person name="Nnadi N.E."/>
            <person name="Vos R."/>
            <person name="Hasami M.H."/>
            <person name="Devisetty U.K."/>
            <person name="Aguiy J.C."/>
        </authorList>
    </citation>
    <scope>NUCLEOTIDE SEQUENCE [LARGE SCALE GENOMIC DNA]</scope>
    <source>
        <strain evidence="1">JCA_2017</strain>
    </source>
</reference>
<keyword evidence="2" id="KW-1185">Reference proteome</keyword>